<dbReference type="Gene3D" id="3.90.1510.10">
    <property type="entry name" value="Glycerate kinase, domain 2"/>
    <property type="match status" value="1"/>
</dbReference>
<dbReference type="PANTHER" id="PTHR21599">
    <property type="entry name" value="GLYCERATE KINASE"/>
    <property type="match status" value="1"/>
</dbReference>
<dbReference type="InterPro" id="IPR018197">
    <property type="entry name" value="Glycerate_kinase_RE-like"/>
</dbReference>
<name>A0ABT0MDL2_9BACL</name>
<evidence type="ECO:0000256" key="1">
    <source>
        <dbReference type="ARBA" id="ARBA00006284"/>
    </source>
</evidence>
<evidence type="ECO:0000256" key="3">
    <source>
        <dbReference type="ARBA" id="ARBA00022777"/>
    </source>
</evidence>
<comment type="caution">
    <text evidence="5">The sequence shown here is derived from an EMBL/GenBank/DDBJ whole genome shotgun (WGS) entry which is preliminary data.</text>
</comment>
<gene>
    <name evidence="5" type="ORF">M3N64_12135</name>
</gene>
<keyword evidence="2 4" id="KW-0808">Transferase</keyword>
<reference evidence="5 6" key="1">
    <citation type="submission" date="2022-05" db="EMBL/GenBank/DDBJ databases">
        <title>Sporolactobacillus sp nov CPB3-1, isolated from tree bark (Mangifera indica L.).</title>
        <authorList>
            <person name="Phuengjayaem S."/>
            <person name="Tanasupawat S."/>
        </authorList>
    </citation>
    <scope>NUCLEOTIDE SEQUENCE [LARGE SCALE GENOMIC DNA]</scope>
    <source>
        <strain evidence="5 6">CPB3-1</strain>
    </source>
</reference>
<evidence type="ECO:0000313" key="5">
    <source>
        <dbReference type="EMBL" id="MCL1632668.1"/>
    </source>
</evidence>
<comment type="similarity">
    <text evidence="1 4">Belongs to the glycerate kinase type-1 family.</text>
</comment>
<dbReference type="Gene3D" id="3.40.50.10350">
    <property type="entry name" value="Glycerate kinase, domain 1"/>
    <property type="match status" value="1"/>
</dbReference>
<dbReference type="GO" id="GO:0016301">
    <property type="term" value="F:kinase activity"/>
    <property type="evidence" value="ECO:0007669"/>
    <property type="project" value="UniProtKB-KW"/>
</dbReference>
<evidence type="ECO:0000256" key="2">
    <source>
        <dbReference type="ARBA" id="ARBA00022679"/>
    </source>
</evidence>
<evidence type="ECO:0000256" key="4">
    <source>
        <dbReference type="PIRNR" id="PIRNR006078"/>
    </source>
</evidence>
<dbReference type="InterPro" id="IPR036129">
    <property type="entry name" value="Glycerate_kinase_sf"/>
</dbReference>
<organism evidence="5 6">
    <name type="scientific">Sporolactobacillus mangiferae</name>
    <dbReference type="NCBI Taxonomy" id="2940498"/>
    <lineage>
        <taxon>Bacteria</taxon>
        <taxon>Bacillati</taxon>
        <taxon>Bacillota</taxon>
        <taxon>Bacilli</taxon>
        <taxon>Bacillales</taxon>
        <taxon>Sporolactobacillaceae</taxon>
        <taxon>Sporolactobacillus</taxon>
    </lineage>
</organism>
<accession>A0ABT0MDL2</accession>
<protein>
    <submittedName>
        <fullName evidence="5">Glycerate kinase</fullName>
    </submittedName>
</protein>
<dbReference type="Proteomes" id="UP001203004">
    <property type="component" value="Unassembled WGS sequence"/>
</dbReference>
<dbReference type="InterPro" id="IPR004381">
    <property type="entry name" value="Glycerate_kinase"/>
</dbReference>
<dbReference type="RefSeq" id="WP_249102645.1">
    <property type="nucleotide sequence ID" value="NZ_JAMAST010000019.1"/>
</dbReference>
<sequence length="385" mass="39994">MKIRKIVIAPDSFKESLTALEAAEAIRDGLRQVWPNAEYVLVPMADGGEGTVRALVDALHGEIITQTVTGPLGTPTAAFYGLINHGHTAVIEMSAAAGIEKTGPESRDPLHATTYGVGELIRSALDHGANHIILGLGGSATNDGGCGMAQALGARLLDNGGNELSEGGASLIHLETIDLSRMDQRLNHVRVEAATDVTNPLTGPEGASAVFGPQKGATPDMVRLLDQALTRFARIVARDYHIDINSPPGSGAAGGLGAGALFFLKSSIRPGIDLVIKESGLEQKMADAALVITGEGKIDGQTVFGKTPVGVAQCAKRAHLPVIALAGSLGEGCEAVYDHGIDALLPIVPGPVSLDQALHHARFNLIRTAANTARLWQLAGYGQSF</sequence>
<evidence type="ECO:0000313" key="6">
    <source>
        <dbReference type="Proteomes" id="UP001203004"/>
    </source>
</evidence>
<dbReference type="EMBL" id="JAMAST010000019">
    <property type="protein sequence ID" value="MCL1632668.1"/>
    <property type="molecule type" value="Genomic_DNA"/>
</dbReference>
<proteinExistence type="inferred from homology"/>
<keyword evidence="3 4" id="KW-0418">Kinase</keyword>
<dbReference type="InterPro" id="IPR018193">
    <property type="entry name" value="Glyc_kinase_flavodox-like_fold"/>
</dbReference>
<dbReference type="PIRSF" id="PIRSF006078">
    <property type="entry name" value="GlxK"/>
    <property type="match status" value="1"/>
</dbReference>
<dbReference type="Pfam" id="PF02595">
    <property type="entry name" value="Gly_kinase"/>
    <property type="match status" value="1"/>
</dbReference>
<dbReference type="SUPFAM" id="SSF110738">
    <property type="entry name" value="Glycerate kinase I"/>
    <property type="match status" value="1"/>
</dbReference>
<dbReference type="PANTHER" id="PTHR21599:SF0">
    <property type="entry name" value="GLYCERATE KINASE"/>
    <property type="match status" value="1"/>
</dbReference>
<keyword evidence="6" id="KW-1185">Reference proteome</keyword>
<dbReference type="NCBIfam" id="TIGR00045">
    <property type="entry name" value="glycerate kinase"/>
    <property type="match status" value="1"/>
</dbReference>